<evidence type="ECO:0000313" key="4">
    <source>
        <dbReference type="Proteomes" id="UP000823941"/>
    </source>
</evidence>
<dbReference type="InterPro" id="IPR001584">
    <property type="entry name" value="Integrase_cat-core"/>
</dbReference>
<dbReference type="PANTHER" id="PTHR37984:SF5">
    <property type="entry name" value="PROTEIN NYNRIN-LIKE"/>
    <property type="match status" value="1"/>
</dbReference>
<dbReference type="InterPro" id="IPR036397">
    <property type="entry name" value="RNaseH_sf"/>
</dbReference>
<dbReference type="PANTHER" id="PTHR37984">
    <property type="entry name" value="PROTEIN CBG26694"/>
    <property type="match status" value="1"/>
</dbReference>
<organism evidence="3 4">
    <name type="scientific">Plutella xylostella</name>
    <name type="common">Diamondback moth</name>
    <name type="synonym">Plutella maculipennis</name>
    <dbReference type="NCBI Taxonomy" id="51655"/>
    <lineage>
        <taxon>Eukaryota</taxon>
        <taxon>Metazoa</taxon>
        <taxon>Ecdysozoa</taxon>
        <taxon>Arthropoda</taxon>
        <taxon>Hexapoda</taxon>
        <taxon>Insecta</taxon>
        <taxon>Pterygota</taxon>
        <taxon>Neoptera</taxon>
        <taxon>Endopterygota</taxon>
        <taxon>Lepidoptera</taxon>
        <taxon>Glossata</taxon>
        <taxon>Ditrysia</taxon>
        <taxon>Yponomeutoidea</taxon>
        <taxon>Plutellidae</taxon>
        <taxon>Plutella</taxon>
    </lineage>
</organism>
<dbReference type="Pfam" id="PF17921">
    <property type="entry name" value="Integrase_H2C2"/>
    <property type="match status" value="1"/>
</dbReference>
<reference evidence="3 4" key="1">
    <citation type="submission" date="2021-06" db="EMBL/GenBank/DDBJ databases">
        <title>A haploid diamondback moth (Plutella xylostella L.) genome assembly resolves 31 chromosomes and identifies a diamide resistance mutation.</title>
        <authorList>
            <person name="Ward C.M."/>
            <person name="Perry K.D."/>
            <person name="Baker G."/>
            <person name="Powis K."/>
            <person name="Heckel D.G."/>
            <person name="Baxter S.W."/>
        </authorList>
    </citation>
    <scope>NUCLEOTIDE SEQUENCE [LARGE SCALE GENOMIC DNA]</scope>
    <source>
        <strain evidence="3 4">LV</strain>
        <tissue evidence="3">Single pupa</tissue>
    </source>
</reference>
<dbReference type="EMBL" id="JAHIBW010000008">
    <property type="protein sequence ID" value="KAG7308747.1"/>
    <property type="molecule type" value="Genomic_DNA"/>
</dbReference>
<dbReference type="PROSITE" id="PS50994">
    <property type="entry name" value="INTEGRASE"/>
    <property type="match status" value="1"/>
</dbReference>
<dbReference type="InterPro" id="IPR041588">
    <property type="entry name" value="Integrase_H2C2"/>
</dbReference>
<accession>A0ABQ7QUM0</accession>
<feature type="domain" description="Integrase catalytic" evidence="2">
    <location>
        <begin position="130"/>
        <end position="289"/>
    </location>
</feature>
<dbReference type="EC" id="2.7.7.49" evidence="1"/>
<dbReference type="Proteomes" id="UP000823941">
    <property type="component" value="Chromosome 8"/>
</dbReference>
<name>A0ABQ7QUM0_PLUXY</name>
<sequence>MSITEADWLLSVQIQDPKLTEIRKALESGESEKHKHIYKNYELLGNKVYRRTARGRRWVVPKKCIWQVIKCNHDDLGHFAEDKTVERLEYQYWFPRMRRTVKKYIKNCLNCIYNKNKHGRKEGELFPVPKYAQPFHTLHLDHLGPFVKSLKGNKYLLVMVDAFTKFVFISAVRNTDASNVIKELKSLSKIFGHCRRLVTDAGSCFTSHDFIKYCTDSNIRLHTVATGMPRSNGQVERFNKTILEAMRAMGASVSDDRWDECIPILQQAMNSTYHKTIKAVPSEVFFGYRLRTDSDRLAPEQDSDHAIDVTKLRSWVDENIKQSATQQKERFDSTRMKARQYTEGDLVLLKIQSQSNDGRSKKMLPVFKGPFQIKKVLGHDRYEVVDMRGSERCNKPYIGTAAAENMKPWIRIDDWTTE</sequence>
<dbReference type="Gene3D" id="3.30.420.10">
    <property type="entry name" value="Ribonuclease H-like superfamily/Ribonuclease H"/>
    <property type="match status" value="1"/>
</dbReference>
<dbReference type="InterPro" id="IPR012337">
    <property type="entry name" value="RNaseH-like_sf"/>
</dbReference>
<evidence type="ECO:0000256" key="1">
    <source>
        <dbReference type="ARBA" id="ARBA00012493"/>
    </source>
</evidence>
<evidence type="ECO:0000313" key="3">
    <source>
        <dbReference type="EMBL" id="KAG7308747.1"/>
    </source>
</evidence>
<evidence type="ECO:0000259" key="2">
    <source>
        <dbReference type="PROSITE" id="PS50994"/>
    </source>
</evidence>
<dbReference type="InterPro" id="IPR050951">
    <property type="entry name" value="Retrovirus_Pol_polyprotein"/>
</dbReference>
<comment type="caution">
    <text evidence="3">The sequence shown here is derived from an EMBL/GenBank/DDBJ whole genome shotgun (WGS) entry which is preliminary data.</text>
</comment>
<dbReference type="Pfam" id="PF00665">
    <property type="entry name" value="rve"/>
    <property type="match status" value="1"/>
</dbReference>
<proteinExistence type="predicted"/>
<dbReference type="SUPFAM" id="SSF53098">
    <property type="entry name" value="Ribonuclease H-like"/>
    <property type="match status" value="1"/>
</dbReference>
<protein>
    <recommendedName>
        <fullName evidence="1">RNA-directed DNA polymerase</fullName>
        <ecNumber evidence="1">2.7.7.49</ecNumber>
    </recommendedName>
</protein>
<keyword evidence="4" id="KW-1185">Reference proteome</keyword>
<dbReference type="Gene3D" id="1.10.340.70">
    <property type="match status" value="1"/>
</dbReference>
<gene>
    <name evidence="3" type="ORF">JYU34_005978</name>
</gene>